<accession>A0A391P5I5</accession>
<keyword evidence="3" id="KW-1185">Reference proteome</keyword>
<dbReference type="AlphaFoldDB" id="A0A391P5I5"/>
<sequence>MGRCKRVGRDPVGGNDCGRSNNSVPVSSDSATGIKKSTHISRQALGAQENKSITL</sequence>
<comment type="caution">
    <text evidence="2">The sequence shown here is derived from an EMBL/GenBank/DDBJ whole genome shotgun (WGS) entry which is preliminary data.</text>
</comment>
<evidence type="ECO:0000313" key="3">
    <source>
        <dbReference type="Proteomes" id="UP000265643"/>
    </source>
</evidence>
<feature type="compositionally biased region" description="Polar residues" evidence="1">
    <location>
        <begin position="18"/>
        <end position="31"/>
    </location>
</feature>
<evidence type="ECO:0000256" key="1">
    <source>
        <dbReference type="SAM" id="MobiDB-lite"/>
    </source>
</evidence>
<dbReference type="EMBL" id="BHGK01000001">
    <property type="protein sequence ID" value="GCA66048.1"/>
    <property type="molecule type" value="Genomic_DNA"/>
</dbReference>
<reference evidence="3" key="1">
    <citation type="submission" date="2018-09" db="EMBL/GenBank/DDBJ databases">
        <title>Draft Genome Sequence of Mediterraneibacter sp. KCTC 15684.</title>
        <authorList>
            <person name="Kim J.S."/>
            <person name="Han K.I."/>
            <person name="Suh M.K."/>
            <person name="Lee K.C."/>
            <person name="Eom M.K."/>
            <person name="Lee J.H."/>
            <person name="Park S.H."/>
            <person name="Kang S.W."/>
            <person name="Park J.E."/>
            <person name="Oh B.S."/>
            <person name="Yu S.Y."/>
            <person name="Choi S.H."/>
            <person name="Lee D.H."/>
            <person name="Yoon H."/>
            <person name="Kim B."/>
            <person name="Yang S.J."/>
            <person name="Lee J.S."/>
        </authorList>
    </citation>
    <scope>NUCLEOTIDE SEQUENCE [LARGE SCALE GENOMIC DNA]</scope>
    <source>
        <strain evidence="3">KCTC 15684</strain>
    </source>
</reference>
<protein>
    <submittedName>
        <fullName evidence="2">Uncharacterized protein</fullName>
    </submittedName>
</protein>
<organism evidence="2 3">
    <name type="scientific">Mediterraneibacter butyricigenes</name>
    <dbReference type="NCBI Taxonomy" id="2316025"/>
    <lineage>
        <taxon>Bacteria</taxon>
        <taxon>Bacillati</taxon>
        <taxon>Bacillota</taxon>
        <taxon>Clostridia</taxon>
        <taxon>Lachnospirales</taxon>
        <taxon>Lachnospiraceae</taxon>
        <taxon>Mediterraneibacter</taxon>
    </lineage>
</organism>
<proteinExistence type="predicted"/>
<gene>
    <name evidence="2" type="ORF">KGMB01110_04840</name>
</gene>
<feature type="region of interest" description="Disordered" evidence="1">
    <location>
        <begin position="1"/>
        <end position="55"/>
    </location>
</feature>
<evidence type="ECO:0000313" key="2">
    <source>
        <dbReference type="EMBL" id="GCA66048.1"/>
    </source>
</evidence>
<name>A0A391P5I5_9FIRM</name>
<dbReference type="Proteomes" id="UP000265643">
    <property type="component" value="Unassembled WGS sequence"/>
</dbReference>